<dbReference type="EMBL" id="CAJOBZ010000034">
    <property type="protein sequence ID" value="CAF4896795.1"/>
    <property type="molecule type" value="Genomic_DNA"/>
</dbReference>
<comment type="caution">
    <text evidence="5">The sequence shown here is derived from an EMBL/GenBank/DDBJ whole genome shotgun (WGS) entry which is preliminary data.</text>
</comment>
<evidence type="ECO:0000256" key="2">
    <source>
        <dbReference type="ARBA" id="ARBA00022679"/>
    </source>
</evidence>
<dbReference type="Pfam" id="PF22528">
    <property type="entry name" value="PRMT_C"/>
    <property type="match status" value="1"/>
</dbReference>
<dbReference type="InterPro" id="IPR029063">
    <property type="entry name" value="SAM-dependent_MTases_sf"/>
</dbReference>
<keyword evidence="1" id="KW-0489">Methyltransferase</keyword>
<evidence type="ECO:0000256" key="3">
    <source>
        <dbReference type="ARBA" id="ARBA00022691"/>
    </source>
</evidence>
<organism evidence="5 6">
    <name type="scientific">Pieris macdunnoughi</name>
    <dbReference type="NCBI Taxonomy" id="345717"/>
    <lineage>
        <taxon>Eukaryota</taxon>
        <taxon>Metazoa</taxon>
        <taxon>Ecdysozoa</taxon>
        <taxon>Arthropoda</taxon>
        <taxon>Hexapoda</taxon>
        <taxon>Insecta</taxon>
        <taxon>Pterygota</taxon>
        <taxon>Neoptera</taxon>
        <taxon>Endopterygota</taxon>
        <taxon>Lepidoptera</taxon>
        <taxon>Glossata</taxon>
        <taxon>Ditrysia</taxon>
        <taxon>Papilionoidea</taxon>
        <taxon>Pieridae</taxon>
        <taxon>Pierinae</taxon>
        <taxon>Pieris</taxon>
    </lineage>
</organism>
<dbReference type="SUPFAM" id="SSF53335">
    <property type="entry name" value="S-adenosyl-L-methionine-dependent methyltransferases"/>
    <property type="match status" value="2"/>
</dbReference>
<dbReference type="Gene3D" id="3.40.50.150">
    <property type="entry name" value="Vaccinia Virus protein VP39"/>
    <property type="match status" value="1"/>
</dbReference>
<dbReference type="Proteomes" id="UP000663880">
    <property type="component" value="Unassembled WGS sequence"/>
</dbReference>
<keyword evidence="6" id="KW-1185">Reference proteome</keyword>
<evidence type="ECO:0000259" key="4">
    <source>
        <dbReference type="Pfam" id="PF22528"/>
    </source>
</evidence>
<dbReference type="Gene3D" id="1.25.40.10">
    <property type="entry name" value="Tetratricopeptide repeat domain"/>
    <property type="match status" value="1"/>
</dbReference>
<dbReference type="InterPro" id="IPR025799">
    <property type="entry name" value="Arg_MeTrfase"/>
</dbReference>
<protein>
    <recommendedName>
        <fullName evidence="4">Protein arginine N-methyltransferase domain-containing protein</fullName>
    </recommendedName>
</protein>
<dbReference type="GO" id="GO:0042054">
    <property type="term" value="F:histone methyltransferase activity"/>
    <property type="evidence" value="ECO:0007669"/>
    <property type="project" value="TreeGrafter"/>
</dbReference>
<dbReference type="GO" id="GO:0032259">
    <property type="term" value="P:methylation"/>
    <property type="evidence" value="ECO:0007669"/>
    <property type="project" value="UniProtKB-KW"/>
</dbReference>
<feature type="domain" description="Protein arginine N-methyltransferase" evidence="4">
    <location>
        <begin position="325"/>
        <end position="422"/>
    </location>
</feature>
<evidence type="ECO:0000313" key="5">
    <source>
        <dbReference type="EMBL" id="CAF4896795.1"/>
    </source>
</evidence>
<dbReference type="PANTHER" id="PTHR11006">
    <property type="entry name" value="PROTEIN ARGININE N-METHYLTRANSFERASE"/>
    <property type="match status" value="1"/>
</dbReference>
<dbReference type="SUPFAM" id="SSF48452">
    <property type="entry name" value="TPR-like"/>
    <property type="match status" value="1"/>
</dbReference>
<dbReference type="CDD" id="cd02440">
    <property type="entry name" value="AdoMet_MTases"/>
    <property type="match status" value="1"/>
</dbReference>
<dbReference type="PANTHER" id="PTHR11006:SF60">
    <property type="entry name" value="PROTEIN ARGININE N-METHYLTRANSFERASE 9"/>
    <property type="match status" value="1"/>
</dbReference>
<dbReference type="Gene3D" id="2.70.160.11">
    <property type="entry name" value="Hnrnp arginine n-methyltransferase1"/>
    <property type="match status" value="1"/>
</dbReference>
<dbReference type="InterPro" id="IPR055135">
    <property type="entry name" value="PRMT_dom"/>
</dbReference>
<dbReference type="GO" id="GO:0005634">
    <property type="term" value="C:nucleus"/>
    <property type="evidence" value="ECO:0007669"/>
    <property type="project" value="TreeGrafter"/>
</dbReference>
<name>A0A821UY26_9NEOP</name>
<dbReference type="InterPro" id="IPR011990">
    <property type="entry name" value="TPR-like_helical_dom_sf"/>
</dbReference>
<gene>
    <name evidence="5" type="ORF">PMACD_LOCUS10940</name>
</gene>
<sequence length="732" mass="83239">MANIDALEVIQYIEYARLLTIHESYAKAFDMYLNAFEKFPGVKDLYEDEFRIVIKKFNDVLVSADKIQDIFSNFSRAISVFSENVYLLNELGKYLYKFGYYSDAWLQFQRALKVDAGFVNAEKNLNSVKNLLVERWHFRMLNDVIRNETYRAAIHDVIRPTEDSILDIGCGTGLLSLYANECNPKAIAVCDSSEVMANIANTVFNDYALDQLIILNKNSTMLHDTDIGGKCSVLITELFDAGLFGEHILTTLHHAWTNLLLENAKVLPSSAEFFVIGVQCNELINKYQLCKVTKDILKVPFLNTHILLNDESYDCEDIQSYKTLKYITEPKSVTTIDFNDINNIEDKLNNSEPTIVQMTVTQDGEINSFIGWFSLNLTQKYKLSTDPQSTTRAKAWQNAIFFDKIPQRVKKDERFVCKFSSQSGKMTLLPETNITITRVSPDVIRFLNDLEYLKKITSCLGLACVYLGQMTEMSDMSIVDLCPFPFFGMQMLKRGIKSIVCCAKTEFDKSFMDEVFKANDIELSKISYLIGDGWNQDSFGVEKYHAVFCNMLEVGGDIDLRYKDVALYLKQTRLLPGGLFLPTKISLIAQIARCDSLDTNNRLYDKNIGDFKISQHLNKYQSSQNFCLDYSLLDFIPLSAPTDLGECMNMASDVINVAIKKTEEANCILCWYNIELMESLGEISTKRPNCFIDGTAFLADPHIFMRQGDIANILHCVDSDGSFKLTLDVEAT</sequence>
<dbReference type="GO" id="GO:0016274">
    <property type="term" value="F:protein-arginine N-methyltransferase activity"/>
    <property type="evidence" value="ECO:0007669"/>
    <property type="project" value="InterPro"/>
</dbReference>
<accession>A0A821UY26</accession>
<keyword evidence="3" id="KW-0949">S-adenosyl-L-methionine</keyword>
<keyword evidence="2" id="KW-0808">Transferase</keyword>
<reference evidence="5" key="1">
    <citation type="submission" date="2021-02" db="EMBL/GenBank/DDBJ databases">
        <authorList>
            <person name="Steward A R."/>
        </authorList>
    </citation>
    <scope>NUCLEOTIDE SEQUENCE</scope>
</reference>
<evidence type="ECO:0000256" key="1">
    <source>
        <dbReference type="ARBA" id="ARBA00022603"/>
    </source>
</evidence>
<dbReference type="AlphaFoldDB" id="A0A821UY26"/>
<proteinExistence type="predicted"/>
<evidence type="ECO:0000313" key="6">
    <source>
        <dbReference type="Proteomes" id="UP000663880"/>
    </source>
</evidence>
<dbReference type="OrthoDB" id="5980806at2759"/>